<protein>
    <recommendedName>
        <fullName evidence="10">Trk system potassium uptake protein</fullName>
    </recommendedName>
</protein>
<organism evidence="13 14">
    <name type="scientific">Mesorhizobium zhangyense</name>
    <dbReference type="NCBI Taxonomy" id="1776730"/>
    <lineage>
        <taxon>Bacteria</taxon>
        <taxon>Pseudomonadati</taxon>
        <taxon>Pseudomonadota</taxon>
        <taxon>Alphaproteobacteria</taxon>
        <taxon>Hyphomicrobiales</taxon>
        <taxon>Phyllobacteriaceae</taxon>
        <taxon>Mesorhizobium</taxon>
    </lineage>
</organism>
<keyword evidence="4 10" id="KW-0633">Potassium transport</keyword>
<evidence type="ECO:0000313" key="14">
    <source>
        <dbReference type="Proteomes" id="UP000481252"/>
    </source>
</evidence>
<feature type="binding site" evidence="11">
    <location>
        <position position="113"/>
    </location>
    <ligand>
        <name>K(+)</name>
        <dbReference type="ChEBI" id="CHEBI:29103"/>
    </ligand>
</feature>
<reference evidence="13 14" key="1">
    <citation type="submission" date="2020-02" db="EMBL/GenBank/DDBJ databases">
        <title>Genome sequence of the type strain CGMCC 1.15528 of Mesorhizobium zhangyense.</title>
        <authorList>
            <person name="Gao J."/>
            <person name="Sun J."/>
        </authorList>
    </citation>
    <scope>NUCLEOTIDE SEQUENCE [LARGE SCALE GENOMIC DNA]</scope>
    <source>
        <strain evidence="13 14">CGMCC 1.15528</strain>
    </source>
</reference>
<keyword evidence="9 10" id="KW-0472">Membrane</keyword>
<keyword evidence="5 12" id="KW-0812">Transmembrane</keyword>
<feature type="binding site" evidence="11">
    <location>
        <position position="318"/>
    </location>
    <ligand>
        <name>K(+)</name>
        <dbReference type="ChEBI" id="CHEBI:29103"/>
    </ligand>
</feature>
<evidence type="ECO:0000256" key="7">
    <source>
        <dbReference type="ARBA" id="ARBA00022989"/>
    </source>
</evidence>
<keyword evidence="11" id="KW-0479">Metal-binding</keyword>
<feature type="transmembrane region" description="Helical" evidence="12">
    <location>
        <begin position="238"/>
        <end position="262"/>
    </location>
</feature>
<evidence type="ECO:0000256" key="12">
    <source>
        <dbReference type="SAM" id="Phobius"/>
    </source>
</evidence>
<dbReference type="PANTHER" id="PTHR32024">
    <property type="entry name" value="TRK SYSTEM POTASSIUM UPTAKE PROTEIN TRKG-RELATED"/>
    <property type="match status" value="1"/>
</dbReference>
<feature type="transmembrane region" description="Helical" evidence="12">
    <location>
        <begin position="274"/>
        <end position="294"/>
    </location>
</feature>
<accession>A0A7C9R430</accession>
<keyword evidence="14" id="KW-1185">Reference proteome</keyword>
<feature type="transmembrane region" description="Helical" evidence="12">
    <location>
        <begin position="181"/>
        <end position="203"/>
    </location>
</feature>
<keyword evidence="7 12" id="KW-1133">Transmembrane helix</keyword>
<dbReference type="Proteomes" id="UP000481252">
    <property type="component" value="Unassembled WGS sequence"/>
</dbReference>
<feature type="transmembrane region" description="Helical" evidence="12">
    <location>
        <begin position="135"/>
        <end position="160"/>
    </location>
</feature>
<dbReference type="GO" id="GO:0046872">
    <property type="term" value="F:metal ion binding"/>
    <property type="evidence" value="ECO:0007669"/>
    <property type="project" value="UniProtKB-KW"/>
</dbReference>
<comment type="caution">
    <text evidence="13">The sequence shown here is derived from an EMBL/GenBank/DDBJ whole genome shotgun (WGS) entry which is preliminary data.</text>
</comment>
<dbReference type="InterPro" id="IPR003445">
    <property type="entry name" value="Cat_transpt"/>
</dbReference>
<dbReference type="Pfam" id="PF02386">
    <property type="entry name" value="TrkH"/>
    <property type="match status" value="1"/>
</dbReference>
<evidence type="ECO:0000256" key="5">
    <source>
        <dbReference type="ARBA" id="ARBA00022692"/>
    </source>
</evidence>
<keyword evidence="6 10" id="KW-0630">Potassium</keyword>
<feature type="transmembrane region" description="Helical" evidence="12">
    <location>
        <begin position="327"/>
        <end position="349"/>
    </location>
</feature>
<dbReference type="GO" id="GO:0005886">
    <property type="term" value="C:plasma membrane"/>
    <property type="evidence" value="ECO:0007669"/>
    <property type="project" value="UniProtKB-SubCell"/>
</dbReference>
<feature type="binding site" evidence="11">
    <location>
        <position position="435"/>
    </location>
    <ligand>
        <name>K(+)</name>
        <dbReference type="ChEBI" id="CHEBI:29103"/>
    </ligand>
</feature>
<evidence type="ECO:0000256" key="1">
    <source>
        <dbReference type="ARBA" id="ARBA00004651"/>
    </source>
</evidence>
<dbReference type="PIRSF" id="PIRSF006247">
    <property type="entry name" value="TrkH"/>
    <property type="match status" value="1"/>
</dbReference>
<comment type="function">
    <text evidence="10">Low-affinity potassium transport system. Interacts with Trk system potassium uptake protein TrkA.</text>
</comment>
<feature type="binding site" evidence="11">
    <location>
        <position position="221"/>
    </location>
    <ligand>
        <name>K(+)</name>
        <dbReference type="ChEBI" id="CHEBI:29103"/>
    </ligand>
</feature>
<evidence type="ECO:0000256" key="11">
    <source>
        <dbReference type="PIRSR" id="PIRSR006247-1"/>
    </source>
</evidence>
<feature type="transmembrane region" description="Helical" evidence="12">
    <location>
        <begin position="455"/>
        <end position="478"/>
    </location>
</feature>
<feature type="binding site" evidence="11">
    <location>
        <position position="434"/>
    </location>
    <ligand>
        <name>K(+)</name>
        <dbReference type="ChEBI" id="CHEBI:29103"/>
    </ligand>
</feature>
<dbReference type="InterPro" id="IPR004772">
    <property type="entry name" value="TrkH"/>
</dbReference>
<evidence type="ECO:0000313" key="13">
    <source>
        <dbReference type="EMBL" id="NGN39717.1"/>
    </source>
</evidence>
<comment type="similarity">
    <text evidence="10">Belongs to the TrkH potassium transport family.</text>
</comment>
<feature type="transmembrane region" description="Helical" evidence="12">
    <location>
        <begin position="41"/>
        <end position="59"/>
    </location>
</feature>
<feature type="transmembrane region" description="Helical" evidence="12">
    <location>
        <begin position="395"/>
        <end position="416"/>
    </location>
</feature>
<feature type="binding site" evidence="11">
    <location>
        <position position="114"/>
    </location>
    <ligand>
        <name>K(+)</name>
        <dbReference type="ChEBI" id="CHEBI:29103"/>
    </ligand>
</feature>
<evidence type="ECO:0000256" key="3">
    <source>
        <dbReference type="ARBA" id="ARBA00022475"/>
    </source>
</evidence>
<evidence type="ECO:0000256" key="6">
    <source>
        <dbReference type="ARBA" id="ARBA00022958"/>
    </source>
</evidence>
<keyword evidence="8 10" id="KW-0406">Ion transport</keyword>
<feature type="transmembrane region" description="Helical" evidence="12">
    <location>
        <begin position="71"/>
        <end position="93"/>
    </location>
</feature>
<evidence type="ECO:0000256" key="4">
    <source>
        <dbReference type="ARBA" id="ARBA00022538"/>
    </source>
</evidence>
<gene>
    <name evidence="13" type="ORF">G6N74_01430</name>
</gene>
<feature type="binding site" evidence="11">
    <location>
        <position position="317"/>
    </location>
    <ligand>
        <name>K(+)</name>
        <dbReference type="ChEBI" id="CHEBI:29103"/>
    </ligand>
</feature>
<sequence>MNRVAIRAAIHVAAVFAIYLSAAMLIPAAVDLYYGNKDWRVFAFSALFMGGLAMAVALATHGNAPPVTSRFGFLLVNLLWLTMALAGAVPFLASSLDMSITDAVFESVSGITTTGSTVINGLDHAPPGLLMWRSLLSFMGGLGVIALGLFLLPFLNIGGISYFKIESSDIEDRPFERFQTFTLSLIGIYTALVIACAISYAAAGMDGFHAVNHAMSTVATGGFSTHDTSFLRYADNPAILWTGTIFMFIGGLPFSIMILFAIRGRFEALRDPQIRVYAGYCVVFAVAVAIYLRVTTGESFFQALTQSTFNFMSLITTAGFASQDYTLWGPFAVTCVFVATFLGGCSGSTTGGIKAYRFLILFELMANGLRRLIYPNTVIPVRYGDRSVPDDMQRAVVLFISSFLVLWAITTVLLGATGLDFITALTGSLTSLTNVGPGLGPIIGPVGNFSSLPDAAKWICSAAMLLGRLEILAVLVIFTPTFWGR</sequence>
<evidence type="ECO:0000256" key="8">
    <source>
        <dbReference type="ARBA" id="ARBA00023065"/>
    </source>
</evidence>
<dbReference type="AlphaFoldDB" id="A0A7C9R430"/>
<feature type="transmembrane region" description="Helical" evidence="12">
    <location>
        <begin position="12"/>
        <end position="35"/>
    </location>
</feature>
<keyword evidence="3 10" id="KW-1003">Cell membrane</keyword>
<dbReference type="EMBL" id="JAAKZG010000001">
    <property type="protein sequence ID" value="NGN39717.1"/>
    <property type="molecule type" value="Genomic_DNA"/>
</dbReference>
<dbReference type="GO" id="GO:0015379">
    <property type="term" value="F:potassium:chloride symporter activity"/>
    <property type="evidence" value="ECO:0007669"/>
    <property type="project" value="InterPro"/>
</dbReference>
<comment type="subcellular location">
    <subcellularLocation>
        <location evidence="10">Cell inner membrane</location>
        <topology evidence="10">Multi-pass membrane protein</topology>
    </subcellularLocation>
    <subcellularLocation>
        <location evidence="1">Cell membrane</location>
        <topology evidence="1">Multi-pass membrane protein</topology>
    </subcellularLocation>
</comment>
<keyword evidence="10" id="KW-0997">Cell inner membrane</keyword>
<evidence type="ECO:0000256" key="2">
    <source>
        <dbReference type="ARBA" id="ARBA00022448"/>
    </source>
</evidence>
<evidence type="ECO:0000256" key="10">
    <source>
        <dbReference type="PIRNR" id="PIRNR006247"/>
    </source>
</evidence>
<proteinExistence type="inferred from homology"/>
<name>A0A7C9R430_9HYPH</name>
<dbReference type="PANTHER" id="PTHR32024:SF3">
    <property type="entry name" value="TRK SYSTEM POTASSIUM UPTAKE PROTEIN"/>
    <property type="match status" value="1"/>
</dbReference>
<dbReference type="RefSeq" id="WP_165113490.1">
    <property type="nucleotide sequence ID" value="NZ_JAAKZG010000001.1"/>
</dbReference>
<evidence type="ECO:0000256" key="9">
    <source>
        <dbReference type="ARBA" id="ARBA00023136"/>
    </source>
</evidence>
<keyword evidence="2 10" id="KW-0813">Transport</keyword>